<dbReference type="Proteomes" id="UP000015105">
    <property type="component" value="Chromosome 4D"/>
</dbReference>
<accession>A0A453H8Q5</accession>
<proteinExistence type="predicted"/>
<dbReference type="Gramene" id="AET4Gv20108900.3">
    <property type="protein sequence ID" value="AET4Gv20108900.3"/>
    <property type="gene ID" value="AET4Gv20108900"/>
</dbReference>
<keyword evidence="2" id="KW-1185">Reference proteome</keyword>
<reference evidence="2" key="1">
    <citation type="journal article" date="2014" name="Science">
        <title>Ancient hybridizations among the ancestral genomes of bread wheat.</title>
        <authorList>
            <consortium name="International Wheat Genome Sequencing Consortium,"/>
            <person name="Marcussen T."/>
            <person name="Sandve S.R."/>
            <person name="Heier L."/>
            <person name="Spannagl M."/>
            <person name="Pfeifer M."/>
            <person name="Jakobsen K.S."/>
            <person name="Wulff B.B."/>
            <person name="Steuernagel B."/>
            <person name="Mayer K.F."/>
            <person name="Olsen O.A."/>
        </authorList>
    </citation>
    <scope>NUCLEOTIDE SEQUENCE [LARGE SCALE GENOMIC DNA]</scope>
    <source>
        <strain evidence="2">cv. AL8/78</strain>
    </source>
</reference>
<reference evidence="2" key="2">
    <citation type="journal article" date="2017" name="Nat. Plants">
        <title>The Aegilops tauschii genome reveals multiple impacts of transposons.</title>
        <authorList>
            <person name="Zhao G."/>
            <person name="Zou C."/>
            <person name="Li K."/>
            <person name="Wang K."/>
            <person name="Li T."/>
            <person name="Gao L."/>
            <person name="Zhang X."/>
            <person name="Wang H."/>
            <person name="Yang Z."/>
            <person name="Liu X."/>
            <person name="Jiang W."/>
            <person name="Mao L."/>
            <person name="Kong X."/>
            <person name="Jiao Y."/>
            <person name="Jia J."/>
        </authorList>
    </citation>
    <scope>NUCLEOTIDE SEQUENCE [LARGE SCALE GENOMIC DNA]</scope>
    <source>
        <strain evidence="2">cv. AL8/78</strain>
    </source>
</reference>
<reference evidence="1" key="4">
    <citation type="submission" date="2019-03" db="UniProtKB">
        <authorList>
            <consortium name="EnsemblPlants"/>
        </authorList>
    </citation>
    <scope>IDENTIFICATION</scope>
</reference>
<dbReference type="AlphaFoldDB" id="A0A453H8Q5"/>
<name>A0A453H8Q5_AEGTS</name>
<reference evidence="1" key="5">
    <citation type="journal article" date="2021" name="G3 (Bethesda)">
        <title>Aegilops tauschii genome assembly Aet v5.0 features greater sequence contiguity and improved annotation.</title>
        <authorList>
            <person name="Wang L."/>
            <person name="Zhu T."/>
            <person name="Rodriguez J.C."/>
            <person name="Deal K.R."/>
            <person name="Dubcovsky J."/>
            <person name="McGuire P.E."/>
            <person name="Lux T."/>
            <person name="Spannagl M."/>
            <person name="Mayer K.F.X."/>
            <person name="Baldrich P."/>
            <person name="Meyers B.C."/>
            <person name="Huo N."/>
            <person name="Gu Y.Q."/>
            <person name="Zhou H."/>
            <person name="Devos K.M."/>
            <person name="Bennetzen J.L."/>
            <person name="Unver T."/>
            <person name="Budak H."/>
            <person name="Gulick P.J."/>
            <person name="Galiba G."/>
            <person name="Kalapos B."/>
            <person name="Nelson D.R."/>
            <person name="Li P."/>
            <person name="You F.M."/>
            <person name="Luo M.C."/>
            <person name="Dvorak J."/>
        </authorList>
    </citation>
    <scope>NUCLEOTIDE SEQUENCE [LARGE SCALE GENOMIC DNA]</scope>
    <source>
        <strain evidence="1">cv. AL8/78</strain>
    </source>
</reference>
<sequence length="91" mass="10431">KPRLPQANTMAALLHKYRREFAAPFAISHHSSKEGYCSYTNEGEMNDPLHACRVLVYRRFPISLACMSGMNQLGFVLQIRIDRWSSTISSR</sequence>
<organism evidence="1 2">
    <name type="scientific">Aegilops tauschii subsp. strangulata</name>
    <name type="common">Goatgrass</name>
    <dbReference type="NCBI Taxonomy" id="200361"/>
    <lineage>
        <taxon>Eukaryota</taxon>
        <taxon>Viridiplantae</taxon>
        <taxon>Streptophyta</taxon>
        <taxon>Embryophyta</taxon>
        <taxon>Tracheophyta</taxon>
        <taxon>Spermatophyta</taxon>
        <taxon>Magnoliopsida</taxon>
        <taxon>Liliopsida</taxon>
        <taxon>Poales</taxon>
        <taxon>Poaceae</taxon>
        <taxon>BOP clade</taxon>
        <taxon>Pooideae</taxon>
        <taxon>Triticodae</taxon>
        <taxon>Triticeae</taxon>
        <taxon>Triticinae</taxon>
        <taxon>Aegilops</taxon>
    </lineage>
</organism>
<reference evidence="1" key="3">
    <citation type="journal article" date="2017" name="Nature">
        <title>Genome sequence of the progenitor of the wheat D genome Aegilops tauschii.</title>
        <authorList>
            <person name="Luo M.C."/>
            <person name="Gu Y.Q."/>
            <person name="Puiu D."/>
            <person name="Wang H."/>
            <person name="Twardziok S.O."/>
            <person name="Deal K.R."/>
            <person name="Huo N."/>
            <person name="Zhu T."/>
            <person name="Wang L."/>
            <person name="Wang Y."/>
            <person name="McGuire P.E."/>
            <person name="Liu S."/>
            <person name="Long H."/>
            <person name="Ramasamy R.K."/>
            <person name="Rodriguez J.C."/>
            <person name="Van S.L."/>
            <person name="Yuan L."/>
            <person name="Wang Z."/>
            <person name="Xia Z."/>
            <person name="Xiao L."/>
            <person name="Anderson O.D."/>
            <person name="Ouyang S."/>
            <person name="Liang Y."/>
            <person name="Zimin A.V."/>
            <person name="Pertea G."/>
            <person name="Qi P."/>
            <person name="Bennetzen J.L."/>
            <person name="Dai X."/>
            <person name="Dawson M.W."/>
            <person name="Muller H.G."/>
            <person name="Kugler K."/>
            <person name="Rivarola-Duarte L."/>
            <person name="Spannagl M."/>
            <person name="Mayer K.F.X."/>
            <person name="Lu F.H."/>
            <person name="Bevan M.W."/>
            <person name="Leroy P."/>
            <person name="Li P."/>
            <person name="You F.M."/>
            <person name="Sun Q."/>
            <person name="Liu Z."/>
            <person name="Lyons E."/>
            <person name="Wicker T."/>
            <person name="Salzberg S.L."/>
            <person name="Devos K.M."/>
            <person name="Dvorak J."/>
        </authorList>
    </citation>
    <scope>NUCLEOTIDE SEQUENCE [LARGE SCALE GENOMIC DNA]</scope>
    <source>
        <strain evidence="1">cv. AL8/78</strain>
    </source>
</reference>
<evidence type="ECO:0000313" key="1">
    <source>
        <dbReference type="EnsemblPlants" id="AET4Gv20108900.3"/>
    </source>
</evidence>
<protein>
    <submittedName>
        <fullName evidence="1">Uncharacterized protein</fullName>
    </submittedName>
</protein>
<evidence type="ECO:0000313" key="2">
    <source>
        <dbReference type="Proteomes" id="UP000015105"/>
    </source>
</evidence>
<dbReference type="EnsemblPlants" id="AET4Gv20108900.3">
    <property type="protein sequence ID" value="AET4Gv20108900.3"/>
    <property type="gene ID" value="AET4Gv20108900"/>
</dbReference>